<name>K9YLS9_CYASC</name>
<keyword evidence="5 8" id="KW-0812">Transmembrane</keyword>
<dbReference type="Proteomes" id="UP000010483">
    <property type="component" value="Chromosome"/>
</dbReference>
<feature type="transmembrane region" description="Helical" evidence="8">
    <location>
        <begin position="178"/>
        <end position="200"/>
    </location>
</feature>
<dbReference type="STRING" id="292563.Cyast_1391"/>
<dbReference type="KEGG" id="csn:Cyast_1391"/>
<feature type="transmembrane region" description="Helical" evidence="8">
    <location>
        <begin position="90"/>
        <end position="111"/>
    </location>
</feature>
<dbReference type="PANTHER" id="PTHR33908">
    <property type="entry name" value="MANNOSYLTRANSFERASE YKCB-RELATED"/>
    <property type="match status" value="1"/>
</dbReference>
<evidence type="ECO:0000259" key="9">
    <source>
        <dbReference type="Pfam" id="PF13231"/>
    </source>
</evidence>
<reference evidence="11" key="1">
    <citation type="journal article" date="2013" name="Proc. Natl. Acad. Sci. U.S.A.">
        <title>Improving the coverage of the cyanobacterial phylum using diversity-driven genome sequencing.</title>
        <authorList>
            <person name="Shih P.M."/>
            <person name="Wu D."/>
            <person name="Latifi A."/>
            <person name="Axen S.D."/>
            <person name="Fewer D.P."/>
            <person name="Talla E."/>
            <person name="Calteau A."/>
            <person name="Cai F."/>
            <person name="Tandeau de Marsac N."/>
            <person name="Rippka R."/>
            <person name="Herdman M."/>
            <person name="Sivonen K."/>
            <person name="Coursin T."/>
            <person name="Laurent T."/>
            <person name="Goodwin L."/>
            <person name="Nolan M."/>
            <person name="Davenport K.W."/>
            <person name="Han C.S."/>
            <person name="Rubin E.M."/>
            <person name="Eisen J.A."/>
            <person name="Woyke T."/>
            <person name="Gugger M."/>
            <person name="Kerfeld C.A."/>
        </authorList>
    </citation>
    <scope>NUCLEOTIDE SEQUENCE [LARGE SCALE GENOMIC DNA]</scope>
    <source>
        <strain evidence="11">ATCC 29140 / PCC 7202</strain>
    </source>
</reference>
<dbReference type="InterPro" id="IPR038731">
    <property type="entry name" value="RgtA/B/C-like"/>
</dbReference>
<dbReference type="BioCyc" id="CSTA292563:G1353-1403-MONOMER"/>
<dbReference type="GO" id="GO:0009103">
    <property type="term" value="P:lipopolysaccharide biosynthetic process"/>
    <property type="evidence" value="ECO:0007669"/>
    <property type="project" value="UniProtKB-ARBA"/>
</dbReference>
<evidence type="ECO:0000256" key="1">
    <source>
        <dbReference type="ARBA" id="ARBA00004651"/>
    </source>
</evidence>
<dbReference type="InterPro" id="IPR050297">
    <property type="entry name" value="LipidA_mod_glycosyltrf_83"/>
</dbReference>
<dbReference type="PANTHER" id="PTHR33908:SF11">
    <property type="entry name" value="MEMBRANE PROTEIN"/>
    <property type="match status" value="1"/>
</dbReference>
<feature type="transmembrane region" description="Helical" evidence="8">
    <location>
        <begin position="139"/>
        <end position="158"/>
    </location>
</feature>
<keyword evidence="6 8" id="KW-1133">Transmembrane helix</keyword>
<dbReference type="HOGENOM" id="CLU_026367_0_0_3"/>
<dbReference type="GO" id="GO:0005886">
    <property type="term" value="C:plasma membrane"/>
    <property type="evidence" value="ECO:0007669"/>
    <property type="project" value="UniProtKB-SubCell"/>
</dbReference>
<sequence>MNKNNTFISLLLILALAIFLRIFLLASIPGGFSCDEAANAYESYSIAETLRDRYGKFLPMFINPLKNDAKEALYFYLMIPFIKILGLNEFATRLPSVLLGVLTVLTVYFLAKEMLNKKTGLIAALLLSISPWHIHFNRIAFRLNLLPLLFCLGVLFFVKSFKQPKYLPLSSFVFALSLYTYNSARVFVPLFLLCLTTIFWKHLWQHKKETTLSLILFLFIFIPLLKFWISPEGMVRARGTGIENNSFVILKNYFSHFNPNFLFFNGKSVITENPSQMGELYLFEIITVPLGILKLLRDNVKTKMILLPWLLLYPIPAIFVGSESPQRSIIGVSLFAIISAIGIAYLIDNWSYKRQTIALATGLIVMSNVTFFSYKYFVNYPPEAAKLWNYGLKEAIDFSKKSSYGGFVLSSDTNSGCYAIHDFISQIPFYTQYSPQKYQQSPIPPWVRDSKDKVYSLGNYHLMSISKQDILITEYLYILRPEEIVTLESKGYNWKEIYTVIDSQGIEYFKLVEISI</sequence>
<organism evidence="10 11">
    <name type="scientific">Cyanobacterium stanieri (strain ATCC 29140 / PCC 7202)</name>
    <dbReference type="NCBI Taxonomy" id="292563"/>
    <lineage>
        <taxon>Bacteria</taxon>
        <taxon>Bacillati</taxon>
        <taxon>Cyanobacteriota</taxon>
        <taxon>Cyanophyceae</taxon>
        <taxon>Oscillatoriophycideae</taxon>
        <taxon>Chroococcales</taxon>
        <taxon>Geminocystaceae</taxon>
        <taxon>Cyanobacterium</taxon>
    </lineage>
</organism>
<dbReference type="eggNOG" id="COG1807">
    <property type="taxonomic scope" value="Bacteria"/>
</dbReference>
<evidence type="ECO:0000256" key="4">
    <source>
        <dbReference type="ARBA" id="ARBA00022679"/>
    </source>
</evidence>
<dbReference type="Pfam" id="PF13231">
    <property type="entry name" value="PMT_2"/>
    <property type="match status" value="1"/>
</dbReference>
<keyword evidence="3" id="KW-0328">Glycosyltransferase</keyword>
<keyword evidence="11" id="KW-1185">Reference proteome</keyword>
<evidence type="ECO:0000256" key="2">
    <source>
        <dbReference type="ARBA" id="ARBA00022475"/>
    </source>
</evidence>
<evidence type="ECO:0000256" key="7">
    <source>
        <dbReference type="ARBA" id="ARBA00023136"/>
    </source>
</evidence>
<dbReference type="PROSITE" id="PS51257">
    <property type="entry name" value="PROKAR_LIPOPROTEIN"/>
    <property type="match status" value="1"/>
</dbReference>
<evidence type="ECO:0000256" key="6">
    <source>
        <dbReference type="ARBA" id="ARBA00022989"/>
    </source>
</evidence>
<feature type="domain" description="Glycosyltransferase RgtA/B/C/D-like" evidence="9">
    <location>
        <begin position="74"/>
        <end position="225"/>
    </location>
</feature>
<feature type="transmembrane region" description="Helical" evidence="8">
    <location>
        <begin position="304"/>
        <end position="322"/>
    </location>
</feature>
<proteinExistence type="predicted"/>
<dbReference type="EMBL" id="CP003940">
    <property type="protein sequence ID" value="AFZ47355.1"/>
    <property type="molecule type" value="Genomic_DNA"/>
</dbReference>
<evidence type="ECO:0000256" key="3">
    <source>
        <dbReference type="ARBA" id="ARBA00022676"/>
    </source>
</evidence>
<dbReference type="GO" id="GO:0016763">
    <property type="term" value="F:pentosyltransferase activity"/>
    <property type="evidence" value="ECO:0007669"/>
    <property type="project" value="TreeGrafter"/>
</dbReference>
<comment type="subcellular location">
    <subcellularLocation>
        <location evidence="1">Cell membrane</location>
        <topology evidence="1">Multi-pass membrane protein</topology>
    </subcellularLocation>
</comment>
<accession>K9YLS9</accession>
<keyword evidence="4 10" id="KW-0808">Transferase</keyword>
<evidence type="ECO:0000256" key="5">
    <source>
        <dbReference type="ARBA" id="ARBA00022692"/>
    </source>
</evidence>
<evidence type="ECO:0000313" key="10">
    <source>
        <dbReference type="EMBL" id="AFZ47355.1"/>
    </source>
</evidence>
<evidence type="ECO:0000256" key="8">
    <source>
        <dbReference type="SAM" id="Phobius"/>
    </source>
</evidence>
<keyword evidence="7 8" id="KW-0472">Membrane</keyword>
<keyword evidence="2" id="KW-1003">Cell membrane</keyword>
<feature type="transmembrane region" description="Helical" evidence="8">
    <location>
        <begin position="359"/>
        <end position="377"/>
    </location>
</feature>
<protein>
    <submittedName>
        <fullName evidence="10">Oligosaccharyl transferase STT3 subunit</fullName>
    </submittedName>
</protein>
<dbReference type="AlphaFoldDB" id="K9YLS9"/>
<evidence type="ECO:0000313" key="11">
    <source>
        <dbReference type="Proteomes" id="UP000010483"/>
    </source>
</evidence>
<feature type="transmembrane region" description="Helical" evidence="8">
    <location>
        <begin position="212"/>
        <end position="229"/>
    </location>
</feature>
<feature type="transmembrane region" description="Helical" evidence="8">
    <location>
        <begin position="328"/>
        <end position="347"/>
    </location>
</feature>
<gene>
    <name evidence="10" type="ordered locus">Cyast_1391</name>
</gene>